<gene>
    <name evidence="1" type="ORF">BO99DRAFT_445026</name>
</gene>
<sequence length="225" mass="24801">MLFWYAYRIDVMTFGAGSTEIASECVGTASDKNCLFDEFVRYIQRDGKNAWTGSTTVGDDLEPDFTTGQVTNFRGMFEPVIDVIQACRKEVATGSASIDEKAFDNALDHARRAMVSTHEARIADNAAGLIRELNAKLQDLGYDWTVETKSNTALDGSIWQSVDSEKTITDHVNGDEDLKQTIIEFINDYGKDTGNYATKAEKQAAKQAASHAMAVQVCRNWSLGS</sequence>
<protein>
    <submittedName>
        <fullName evidence="1">Uncharacterized protein</fullName>
    </submittedName>
</protein>
<evidence type="ECO:0000313" key="2">
    <source>
        <dbReference type="Proteomes" id="UP000249829"/>
    </source>
</evidence>
<proteinExistence type="predicted"/>
<organism evidence="1 2">
    <name type="scientific">Aspergillus violaceofuscus (strain CBS 115571)</name>
    <dbReference type="NCBI Taxonomy" id="1450538"/>
    <lineage>
        <taxon>Eukaryota</taxon>
        <taxon>Fungi</taxon>
        <taxon>Dikarya</taxon>
        <taxon>Ascomycota</taxon>
        <taxon>Pezizomycotina</taxon>
        <taxon>Eurotiomycetes</taxon>
        <taxon>Eurotiomycetidae</taxon>
        <taxon>Eurotiales</taxon>
        <taxon>Aspergillaceae</taxon>
        <taxon>Aspergillus</taxon>
    </lineage>
</organism>
<dbReference type="EMBL" id="KZ825162">
    <property type="protein sequence ID" value="PYI16967.1"/>
    <property type="molecule type" value="Genomic_DNA"/>
</dbReference>
<keyword evidence="2" id="KW-1185">Reference proteome</keyword>
<dbReference type="Proteomes" id="UP000249829">
    <property type="component" value="Unassembled WGS sequence"/>
</dbReference>
<accession>A0A2V5HYQ0</accession>
<dbReference type="AlphaFoldDB" id="A0A2V5HYQ0"/>
<reference evidence="1 2" key="1">
    <citation type="submission" date="2018-02" db="EMBL/GenBank/DDBJ databases">
        <title>The genomes of Aspergillus section Nigri reveals drivers in fungal speciation.</title>
        <authorList>
            <consortium name="DOE Joint Genome Institute"/>
            <person name="Vesth T.C."/>
            <person name="Nybo J."/>
            <person name="Theobald S."/>
            <person name="Brandl J."/>
            <person name="Frisvad J.C."/>
            <person name="Nielsen K.F."/>
            <person name="Lyhne E.K."/>
            <person name="Kogle M.E."/>
            <person name="Kuo A."/>
            <person name="Riley R."/>
            <person name="Clum A."/>
            <person name="Nolan M."/>
            <person name="Lipzen A."/>
            <person name="Salamov A."/>
            <person name="Henrissat B."/>
            <person name="Wiebenga A."/>
            <person name="De vries R.P."/>
            <person name="Grigoriev I.V."/>
            <person name="Mortensen U.H."/>
            <person name="Andersen M.R."/>
            <person name="Baker S.E."/>
        </authorList>
    </citation>
    <scope>NUCLEOTIDE SEQUENCE [LARGE SCALE GENOMIC DNA]</scope>
    <source>
        <strain evidence="1 2">CBS 115571</strain>
    </source>
</reference>
<name>A0A2V5HYQ0_ASPV1</name>
<evidence type="ECO:0000313" key="1">
    <source>
        <dbReference type="EMBL" id="PYI16967.1"/>
    </source>
</evidence>
<dbReference type="OMA" id="TWEEANT"/>